<keyword evidence="1" id="KW-0560">Oxidoreductase</keyword>
<accession>D2VHS8</accession>
<dbReference type="InterPro" id="IPR036291">
    <property type="entry name" value="NAD(P)-bd_dom_sf"/>
</dbReference>
<dbReference type="OrthoDB" id="191139at2759"/>
<dbReference type="eggNOG" id="KOG1208">
    <property type="taxonomic scope" value="Eukaryota"/>
</dbReference>
<dbReference type="EMBL" id="GG738872">
    <property type="protein sequence ID" value="EFC43647.1"/>
    <property type="molecule type" value="Genomic_DNA"/>
</dbReference>
<evidence type="ECO:0000313" key="3">
    <source>
        <dbReference type="EMBL" id="EFC43647.1"/>
    </source>
</evidence>
<evidence type="ECO:0000256" key="1">
    <source>
        <dbReference type="ARBA" id="ARBA00023002"/>
    </source>
</evidence>
<dbReference type="PANTHER" id="PTHR43157">
    <property type="entry name" value="PHOSPHATIDYLINOSITOL-GLYCAN BIOSYNTHESIS CLASS F PROTEIN-RELATED"/>
    <property type="match status" value="1"/>
</dbReference>
<dbReference type="RefSeq" id="XP_002676391.1">
    <property type="nucleotide sequence ID" value="XM_002676345.1"/>
</dbReference>
<dbReference type="Pfam" id="PF00106">
    <property type="entry name" value="adh_short"/>
    <property type="match status" value="1"/>
</dbReference>
<dbReference type="Gene3D" id="3.40.50.720">
    <property type="entry name" value="NAD(P)-binding Rossmann-like Domain"/>
    <property type="match status" value="1"/>
</dbReference>
<dbReference type="InterPro" id="IPR002347">
    <property type="entry name" value="SDR_fam"/>
</dbReference>
<protein>
    <submittedName>
        <fullName evidence="3">Predicted protein</fullName>
    </submittedName>
</protein>
<dbReference type="KEGG" id="ngr:NAEGRDRAFT_34085"/>
<dbReference type="PRINTS" id="PR00081">
    <property type="entry name" value="GDHRDH"/>
</dbReference>
<dbReference type="PRINTS" id="PR00080">
    <property type="entry name" value="SDRFAMILY"/>
</dbReference>
<organism evidence="4">
    <name type="scientific">Naegleria gruberi</name>
    <name type="common">Amoeba</name>
    <dbReference type="NCBI Taxonomy" id="5762"/>
    <lineage>
        <taxon>Eukaryota</taxon>
        <taxon>Discoba</taxon>
        <taxon>Heterolobosea</taxon>
        <taxon>Tetramitia</taxon>
        <taxon>Eutetramitia</taxon>
        <taxon>Vahlkampfiidae</taxon>
        <taxon>Naegleria</taxon>
    </lineage>
</organism>
<evidence type="ECO:0000313" key="4">
    <source>
        <dbReference type="Proteomes" id="UP000006671"/>
    </source>
</evidence>
<dbReference type="SUPFAM" id="SSF51735">
    <property type="entry name" value="NAD(P)-binding Rossmann-fold domains"/>
    <property type="match status" value="1"/>
</dbReference>
<dbReference type="OMA" id="FTWFRYA"/>
<dbReference type="InParanoid" id="D2VHS8"/>
<dbReference type="AlphaFoldDB" id="D2VHS8"/>
<comment type="similarity">
    <text evidence="2">Belongs to the short-chain dehydrogenases/reductases (SDR) family.</text>
</comment>
<dbReference type="GeneID" id="8863274"/>
<keyword evidence="4" id="KW-1185">Reference proteome</keyword>
<reference evidence="3 4" key="1">
    <citation type="journal article" date="2010" name="Cell">
        <title>The genome of Naegleria gruberi illuminates early eukaryotic versatility.</title>
        <authorList>
            <person name="Fritz-Laylin L.K."/>
            <person name="Prochnik S.E."/>
            <person name="Ginger M.L."/>
            <person name="Dacks J.B."/>
            <person name="Carpenter M.L."/>
            <person name="Field M.C."/>
            <person name="Kuo A."/>
            <person name="Paredez A."/>
            <person name="Chapman J."/>
            <person name="Pham J."/>
            <person name="Shu S."/>
            <person name="Neupane R."/>
            <person name="Cipriano M."/>
            <person name="Mancuso J."/>
            <person name="Tu H."/>
            <person name="Salamov A."/>
            <person name="Lindquist E."/>
            <person name="Shapiro H."/>
            <person name="Lucas S."/>
            <person name="Grigoriev I.V."/>
            <person name="Cande W.Z."/>
            <person name="Fulton C."/>
            <person name="Rokhsar D.S."/>
            <person name="Dawson S.C."/>
        </authorList>
    </citation>
    <scope>NUCLEOTIDE SEQUENCE [LARGE SCALE GENOMIC DNA]</scope>
    <source>
        <strain evidence="3 4">NEG-M</strain>
    </source>
</reference>
<dbReference type="STRING" id="5762.D2VHS8"/>
<sequence>MALLQSLSTPPVLLSLGVVGASAVYWGRKFFLGTYCPDHLKQGNLKGQVVLVTGASKGGIGYETVKALYLMGATVVMAVRDVSRSEKEKKELEIESESSTVKGQLIVMKVELDDLESVREFSKEFLSKFDRLDILVNNAGIGGMTGISKQGIEIAFSVNHLSHFLIVHYLRQLIIDTSIKYSKECKIINVSSMAHAYAKSLKFTKDEISMSDTSVNAYGQSKLCNVLFTKSLARQLENTKIGCYCLHPGAVNTNVFRHLPYYVSLVLNGLKWYFFKTPESGAQTQIYLALEKMEKLSSGSYYDDCKKANEYELSKSVELQDQLWNLSEELIKDFI</sequence>
<dbReference type="PANTHER" id="PTHR43157:SF31">
    <property type="entry name" value="PHOSPHATIDYLINOSITOL-GLYCAN BIOSYNTHESIS CLASS F PROTEIN"/>
    <property type="match status" value="1"/>
</dbReference>
<dbReference type="GO" id="GO:0016491">
    <property type="term" value="F:oxidoreductase activity"/>
    <property type="evidence" value="ECO:0007669"/>
    <property type="project" value="UniProtKB-KW"/>
</dbReference>
<dbReference type="VEuPathDB" id="AmoebaDB:NAEGRDRAFT_34085"/>
<gene>
    <name evidence="3" type="ORF">NAEGRDRAFT_34085</name>
</gene>
<name>D2VHS8_NAEGR</name>
<evidence type="ECO:0000256" key="2">
    <source>
        <dbReference type="RuleBase" id="RU000363"/>
    </source>
</evidence>
<dbReference type="FunCoup" id="D2VHS8">
    <property type="interactions" value="121"/>
</dbReference>
<dbReference type="Proteomes" id="UP000006671">
    <property type="component" value="Unassembled WGS sequence"/>
</dbReference>
<proteinExistence type="inferred from homology"/>